<dbReference type="Proteomes" id="UP000246410">
    <property type="component" value="Unassembled WGS sequence"/>
</dbReference>
<evidence type="ECO:0008006" key="3">
    <source>
        <dbReference type="Google" id="ProtNLM"/>
    </source>
</evidence>
<organism evidence="1 2">
    <name type="scientific">Nocardia neocaledoniensis</name>
    <dbReference type="NCBI Taxonomy" id="236511"/>
    <lineage>
        <taxon>Bacteria</taxon>
        <taxon>Bacillati</taxon>
        <taxon>Actinomycetota</taxon>
        <taxon>Actinomycetes</taxon>
        <taxon>Mycobacteriales</taxon>
        <taxon>Nocardiaceae</taxon>
        <taxon>Nocardia</taxon>
    </lineage>
</organism>
<dbReference type="SUPFAM" id="SSF140453">
    <property type="entry name" value="EsxAB dimer-like"/>
    <property type="match status" value="1"/>
</dbReference>
<name>A0A317NZ47_9NOCA</name>
<sequence length="376" mass="39617">MPSAAAVNDFSVHLGSLAGFRLDLEELGANFSSNASRMLSSFTIPAGTTGLLATVAPSFETLNSTLSSCHGQDVTTLAAFGSGLATAGTQYLTLDTTTANAISAVSDSAAVSVSGDPGTVNRFAGLQLPTLTATDDAQFTVRQLVNSGIEVLSPYDDRLNEAIGIRPAADYLTPLAADWEVLQPLGNRISQLSINDFVSSQNLSGGLQWLQSTWTGTAAAAFATSATTLGQAISARSDDLDAVSKIVRNGGAYLERLVYNQAVGLSSALTQPMTFLDITLPLSHWALMINGPMRESFRTEIVAAIDAMKTSANTRRDAITTALERISQAMGYSPGRATPTYNATEFEIPDKVAADVGVRRYGLDDNVWWENSIASA</sequence>
<dbReference type="EMBL" id="QGTL01000002">
    <property type="protein sequence ID" value="PWV79424.1"/>
    <property type="molecule type" value="Genomic_DNA"/>
</dbReference>
<dbReference type="InterPro" id="IPR036689">
    <property type="entry name" value="ESAT-6-like_sf"/>
</dbReference>
<proteinExistence type="predicted"/>
<evidence type="ECO:0000313" key="2">
    <source>
        <dbReference type="Proteomes" id="UP000246410"/>
    </source>
</evidence>
<gene>
    <name evidence="1" type="ORF">DFR69_102487</name>
</gene>
<dbReference type="AlphaFoldDB" id="A0A317NZ47"/>
<keyword evidence="2" id="KW-1185">Reference proteome</keyword>
<reference evidence="1 2" key="1">
    <citation type="submission" date="2018-05" db="EMBL/GenBank/DDBJ databases">
        <title>Genomic Encyclopedia of Type Strains, Phase IV (KMG-IV): sequencing the most valuable type-strain genomes for metagenomic binning, comparative biology and taxonomic classification.</title>
        <authorList>
            <person name="Goeker M."/>
        </authorList>
    </citation>
    <scope>NUCLEOTIDE SEQUENCE [LARGE SCALE GENOMIC DNA]</scope>
    <source>
        <strain evidence="1 2">DSM 44717</strain>
    </source>
</reference>
<accession>A0A317NZ47</accession>
<protein>
    <recommendedName>
        <fullName evidence="3">Excreted virulence factor EspC (Type VII ESX diderm)</fullName>
    </recommendedName>
</protein>
<evidence type="ECO:0000313" key="1">
    <source>
        <dbReference type="EMBL" id="PWV79424.1"/>
    </source>
</evidence>
<comment type="caution">
    <text evidence="1">The sequence shown here is derived from an EMBL/GenBank/DDBJ whole genome shotgun (WGS) entry which is preliminary data.</text>
</comment>